<proteinExistence type="predicted"/>
<dbReference type="GO" id="GO:0097367">
    <property type="term" value="F:carbohydrate derivative binding"/>
    <property type="evidence" value="ECO:0007669"/>
    <property type="project" value="InterPro"/>
</dbReference>
<keyword evidence="1" id="KW-0805">Transcription regulation</keyword>
<dbReference type="PROSITE" id="PS51071">
    <property type="entry name" value="HTH_RPIR"/>
    <property type="match status" value="1"/>
</dbReference>
<dbReference type="PANTHER" id="PTHR30514">
    <property type="entry name" value="GLUCOKINASE"/>
    <property type="match status" value="1"/>
</dbReference>
<reference evidence="6 7" key="1">
    <citation type="submission" date="2017-08" db="EMBL/GenBank/DDBJ databases">
        <authorList>
            <person name="de Groot N.N."/>
        </authorList>
    </citation>
    <scope>NUCLEOTIDE SEQUENCE [LARGE SCALE GENOMIC DNA]</scope>
    <source>
        <strain evidence="6 7">JC228</strain>
    </source>
</reference>
<dbReference type="Pfam" id="PF01380">
    <property type="entry name" value="SIS"/>
    <property type="match status" value="1"/>
</dbReference>
<dbReference type="GO" id="GO:0003700">
    <property type="term" value="F:DNA-binding transcription factor activity"/>
    <property type="evidence" value="ECO:0007669"/>
    <property type="project" value="InterPro"/>
</dbReference>
<dbReference type="Proteomes" id="UP000219546">
    <property type="component" value="Unassembled WGS sequence"/>
</dbReference>
<dbReference type="RefSeq" id="WP_097160648.1">
    <property type="nucleotide sequence ID" value="NZ_JBEPMQ010000017.1"/>
</dbReference>
<dbReference type="EMBL" id="OAOP01000013">
    <property type="protein sequence ID" value="SNX75584.1"/>
    <property type="molecule type" value="Genomic_DNA"/>
</dbReference>
<keyword evidence="3" id="KW-0804">Transcription</keyword>
<evidence type="ECO:0000256" key="1">
    <source>
        <dbReference type="ARBA" id="ARBA00023015"/>
    </source>
</evidence>
<feature type="domain" description="HTH rpiR-type" evidence="4">
    <location>
        <begin position="2"/>
        <end position="78"/>
    </location>
</feature>
<keyword evidence="2" id="KW-0238">DNA-binding</keyword>
<dbReference type="InterPro" id="IPR046348">
    <property type="entry name" value="SIS_dom_sf"/>
</dbReference>
<dbReference type="GO" id="GO:1901135">
    <property type="term" value="P:carbohydrate derivative metabolic process"/>
    <property type="evidence" value="ECO:0007669"/>
    <property type="project" value="InterPro"/>
</dbReference>
<dbReference type="GO" id="GO:0003677">
    <property type="term" value="F:DNA binding"/>
    <property type="evidence" value="ECO:0007669"/>
    <property type="project" value="UniProtKB-KW"/>
</dbReference>
<evidence type="ECO:0000259" key="5">
    <source>
        <dbReference type="PROSITE" id="PS51464"/>
    </source>
</evidence>
<dbReference type="Gene3D" id="3.40.50.10490">
    <property type="entry name" value="Glucose-6-phosphate isomerase like protein, domain 1"/>
    <property type="match status" value="1"/>
</dbReference>
<evidence type="ECO:0000259" key="4">
    <source>
        <dbReference type="PROSITE" id="PS51071"/>
    </source>
</evidence>
<dbReference type="InterPro" id="IPR035472">
    <property type="entry name" value="RpiR-like_SIS"/>
</dbReference>
<dbReference type="SUPFAM" id="SSF46689">
    <property type="entry name" value="Homeodomain-like"/>
    <property type="match status" value="1"/>
</dbReference>
<protein>
    <submittedName>
        <fullName evidence="6">RpiR family transcriptional regulator</fullName>
    </submittedName>
</protein>
<evidence type="ECO:0000256" key="2">
    <source>
        <dbReference type="ARBA" id="ARBA00023125"/>
    </source>
</evidence>
<name>A0A285D6X9_9BACI</name>
<organism evidence="6 7">
    <name type="scientific">Bacillus oleivorans</name>
    <dbReference type="NCBI Taxonomy" id="1448271"/>
    <lineage>
        <taxon>Bacteria</taxon>
        <taxon>Bacillati</taxon>
        <taxon>Bacillota</taxon>
        <taxon>Bacilli</taxon>
        <taxon>Bacillales</taxon>
        <taxon>Bacillaceae</taxon>
        <taxon>Bacillus</taxon>
    </lineage>
</organism>
<dbReference type="OrthoDB" id="2930at2"/>
<dbReference type="CDD" id="cd05013">
    <property type="entry name" value="SIS_RpiR"/>
    <property type="match status" value="1"/>
</dbReference>
<dbReference type="Gene3D" id="1.10.10.10">
    <property type="entry name" value="Winged helix-like DNA-binding domain superfamily/Winged helix DNA-binding domain"/>
    <property type="match status" value="1"/>
</dbReference>
<evidence type="ECO:0000256" key="3">
    <source>
        <dbReference type="ARBA" id="ARBA00023163"/>
    </source>
</evidence>
<feature type="domain" description="SIS" evidence="5">
    <location>
        <begin position="127"/>
        <end position="264"/>
    </location>
</feature>
<dbReference type="PANTHER" id="PTHR30514:SF18">
    <property type="entry name" value="RPIR-FAMILY TRANSCRIPTIONAL REGULATOR"/>
    <property type="match status" value="1"/>
</dbReference>
<dbReference type="SUPFAM" id="SSF53697">
    <property type="entry name" value="SIS domain"/>
    <property type="match status" value="1"/>
</dbReference>
<dbReference type="InterPro" id="IPR009057">
    <property type="entry name" value="Homeodomain-like_sf"/>
</dbReference>
<dbReference type="InterPro" id="IPR001347">
    <property type="entry name" value="SIS_dom"/>
</dbReference>
<keyword evidence="7" id="KW-1185">Reference proteome</keyword>
<sequence>MKMLKETIRLKFNELTKRQQIVATFVSEHEEKVAFYTAKELGDITNTSESTVIRFCYNLGFSGYSDLQKLIQQTVLKEKHDETFENYRHSTEALSGNQQLIEHTLAEDIYYIKKLSESIDLETLKVIIKRIVESKNRIILGFRSSHAPASWLAFSLNVVIGNSHLYRVDIDDAIHIISQISTDSLVIAFSFPRYAQETLTFVQAAKKRGASILAITDNELSPVGILADYLLKVQSPTPSALKGMPVIFSLLNLLVNAVAVSDWEDVKKRLDEYENISYDFFPFVKPE</sequence>
<dbReference type="Pfam" id="PF01418">
    <property type="entry name" value="HTH_6"/>
    <property type="match status" value="1"/>
</dbReference>
<accession>A0A285D6X9</accession>
<dbReference type="PROSITE" id="PS51464">
    <property type="entry name" value="SIS"/>
    <property type="match status" value="1"/>
</dbReference>
<evidence type="ECO:0000313" key="6">
    <source>
        <dbReference type="EMBL" id="SNX75584.1"/>
    </source>
</evidence>
<gene>
    <name evidence="6" type="ORF">SAMN05877753_11384</name>
</gene>
<dbReference type="AlphaFoldDB" id="A0A285D6X9"/>
<evidence type="ECO:0000313" key="7">
    <source>
        <dbReference type="Proteomes" id="UP000219546"/>
    </source>
</evidence>
<dbReference type="InterPro" id="IPR047640">
    <property type="entry name" value="RpiR-like"/>
</dbReference>
<dbReference type="InterPro" id="IPR036388">
    <property type="entry name" value="WH-like_DNA-bd_sf"/>
</dbReference>
<dbReference type="InterPro" id="IPR000281">
    <property type="entry name" value="HTH_RpiR"/>
</dbReference>